<feature type="chain" id="PRO_5044749425" evidence="2">
    <location>
        <begin position="20"/>
        <end position="362"/>
    </location>
</feature>
<feature type="region of interest" description="Disordered" evidence="1">
    <location>
        <begin position="64"/>
        <end position="94"/>
    </location>
</feature>
<feature type="signal peptide" evidence="2">
    <location>
        <begin position="1"/>
        <end position="19"/>
    </location>
</feature>
<gene>
    <name evidence="3" type="ORF">HJC23_006895</name>
</gene>
<evidence type="ECO:0000256" key="1">
    <source>
        <dbReference type="SAM" id="MobiDB-lite"/>
    </source>
</evidence>
<evidence type="ECO:0000256" key="2">
    <source>
        <dbReference type="SAM" id="SignalP"/>
    </source>
</evidence>
<feature type="compositionally biased region" description="Acidic residues" evidence="1">
    <location>
        <begin position="84"/>
        <end position="94"/>
    </location>
</feature>
<protein>
    <submittedName>
        <fullName evidence="3">Uncharacterized protein</fullName>
    </submittedName>
</protein>
<evidence type="ECO:0000313" key="3">
    <source>
        <dbReference type="EMBL" id="KAL3797857.1"/>
    </source>
</evidence>
<comment type="caution">
    <text evidence="3">The sequence shown here is derived from an EMBL/GenBank/DDBJ whole genome shotgun (WGS) entry which is preliminary data.</text>
</comment>
<keyword evidence="4" id="KW-1185">Reference proteome</keyword>
<proteinExistence type="predicted"/>
<keyword evidence="2" id="KW-0732">Signal</keyword>
<feature type="compositionally biased region" description="Basic and acidic residues" evidence="1">
    <location>
        <begin position="74"/>
        <end position="83"/>
    </location>
</feature>
<feature type="compositionally biased region" description="Basic residues" evidence="1">
    <location>
        <begin position="64"/>
        <end position="73"/>
    </location>
</feature>
<dbReference type="AlphaFoldDB" id="A0ABD3QCN1"/>
<dbReference type="EMBL" id="JABMIG020000051">
    <property type="protein sequence ID" value="KAL3797857.1"/>
    <property type="molecule type" value="Genomic_DNA"/>
</dbReference>
<organism evidence="3 4">
    <name type="scientific">Cyclotella cryptica</name>
    <dbReference type="NCBI Taxonomy" id="29204"/>
    <lineage>
        <taxon>Eukaryota</taxon>
        <taxon>Sar</taxon>
        <taxon>Stramenopiles</taxon>
        <taxon>Ochrophyta</taxon>
        <taxon>Bacillariophyta</taxon>
        <taxon>Coscinodiscophyceae</taxon>
        <taxon>Thalassiosirophycidae</taxon>
        <taxon>Stephanodiscales</taxon>
        <taxon>Stephanodiscaceae</taxon>
        <taxon>Cyclotella</taxon>
    </lineage>
</organism>
<dbReference type="Proteomes" id="UP001516023">
    <property type="component" value="Unassembled WGS sequence"/>
</dbReference>
<sequence length="362" mass="41067">MMFLCTIGFFFAVTGSSDGSRSLVVASAVIRPSSGSYSFWGGMNDNYRRDDNDVPIIRDNLRSRTKRKRRRDKRRIDDNHDHDTDDSDDDVLPPFFVDEEENSRWREQYDFDRKMRRRNRNNNRHRKETDEIKGLFGAPSPLRTFREWTYTKTGVRIPRILFHFDPITILKIRKSWHNVVPWAIVRIGADFEMHHRLGGGLWRLRGCLEDKFLGGRFTMKGKRNGDKGVVVEYSKSWLFAGAGSLATRFNLSAQYDIQSNRGSARFGFRTENIDSVGTLVSSPGIFGGSGRRQCFTVVPIIPLDGPDGHFMLEAKTSIELPEPEIVVGVDLGGDSVDGGSVEMGVGGDIDVEIEELNVICHL</sequence>
<reference evidence="3 4" key="1">
    <citation type="journal article" date="2020" name="G3 (Bethesda)">
        <title>Improved Reference Genome for Cyclotella cryptica CCMP332, a Model for Cell Wall Morphogenesis, Salinity Adaptation, and Lipid Production in Diatoms (Bacillariophyta).</title>
        <authorList>
            <person name="Roberts W.R."/>
            <person name="Downey K.M."/>
            <person name="Ruck E.C."/>
            <person name="Traller J.C."/>
            <person name="Alverson A.J."/>
        </authorList>
    </citation>
    <scope>NUCLEOTIDE SEQUENCE [LARGE SCALE GENOMIC DNA]</scope>
    <source>
        <strain evidence="3 4">CCMP332</strain>
    </source>
</reference>
<evidence type="ECO:0000313" key="4">
    <source>
        <dbReference type="Proteomes" id="UP001516023"/>
    </source>
</evidence>
<accession>A0ABD3QCN1</accession>
<name>A0ABD3QCN1_9STRA</name>